<dbReference type="PROSITE" id="PS00022">
    <property type="entry name" value="EGF_1"/>
    <property type="match status" value="1"/>
</dbReference>
<keyword evidence="1" id="KW-1015">Disulfide bond</keyword>
<evidence type="ECO:0000313" key="5">
    <source>
        <dbReference type="Proteomes" id="UP000267096"/>
    </source>
</evidence>
<dbReference type="Proteomes" id="UP000267096">
    <property type="component" value="Unassembled WGS sequence"/>
</dbReference>
<organism evidence="6">
    <name type="scientific">Anisakis simplex</name>
    <name type="common">Herring worm</name>
    <dbReference type="NCBI Taxonomy" id="6269"/>
    <lineage>
        <taxon>Eukaryota</taxon>
        <taxon>Metazoa</taxon>
        <taxon>Ecdysozoa</taxon>
        <taxon>Nematoda</taxon>
        <taxon>Chromadorea</taxon>
        <taxon>Rhabditida</taxon>
        <taxon>Spirurina</taxon>
        <taxon>Ascaridomorpha</taxon>
        <taxon>Ascaridoidea</taxon>
        <taxon>Anisakidae</taxon>
        <taxon>Anisakis</taxon>
        <taxon>Anisakis simplex complex</taxon>
    </lineage>
</organism>
<protein>
    <submittedName>
        <fullName evidence="6">CUB domain-containing protein</fullName>
    </submittedName>
</protein>
<reference evidence="6" key="1">
    <citation type="submission" date="2016-04" db="UniProtKB">
        <authorList>
            <consortium name="WormBaseParasite"/>
        </authorList>
    </citation>
    <scope>IDENTIFICATION</scope>
</reference>
<dbReference type="Pfam" id="PF00431">
    <property type="entry name" value="CUB"/>
    <property type="match status" value="1"/>
</dbReference>
<dbReference type="SUPFAM" id="SSF49854">
    <property type="entry name" value="Spermadhesin, CUB domain"/>
    <property type="match status" value="1"/>
</dbReference>
<dbReference type="InterPro" id="IPR000859">
    <property type="entry name" value="CUB_dom"/>
</dbReference>
<dbReference type="InterPro" id="IPR000742">
    <property type="entry name" value="EGF"/>
</dbReference>
<name>A0A158PPN4_ANISI</name>
<evidence type="ECO:0000313" key="6">
    <source>
        <dbReference type="WBParaSite" id="ASIM_0001514401-mRNA-1"/>
    </source>
</evidence>
<evidence type="ECO:0000256" key="1">
    <source>
        <dbReference type="ARBA" id="ARBA00023157"/>
    </source>
</evidence>
<keyword evidence="5" id="KW-1185">Reference proteome</keyword>
<sequence>MLQDDTCLLILSHILSIDKAPHLSHVSRLINMKYNCSGWTICYSSISKANISDRCTIQCENGGSINDNCECECSYGFEGDRCQLLTKRKLFTDPSCGQVDTSQQSVISLSSYPDSASGSTFCQWLVRGSLSESIEFEIADLDLDADNMLPGQKCNDLFYIWGSAQITNPVNCDPKSVQSLQGIKYKSDTNWLLIELRMNPWSERPHKGPFIKFRLVDSPMPQRESSPPHLEYERIEQTLSCKEGIHLS</sequence>
<reference evidence="4 5" key="2">
    <citation type="submission" date="2018-11" db="EMBL/GenBank/DDBJ databases">
        <authorList>
            <consortium name="Pathogen Informatics"/>
        </authorList>
    </citation>
    <scope>NUCLEOTIDE SEQUENCE [LARGE SCALE GENOMIC DNA]</scope>
</reference>
<dbReference type="Gene3D" id="2.60.120.290">
    <property type="entry name" value="Spermadhesin, CUB domain"/>
    <property type="match status" value="1"/>
</dbReference>
<accession>A0A158PPN4</accession>
<evidence type="ECO:0000259" key="2">
    <source>
        <dbReference type="PROSITE" id="PS00022"/>
    </source>
</evidence>
<dbReference type="EMBL" id="UYRR01031812">
    <property type="protein sequence ID" value="VDK52745.1"/>
    <property type="molecule type" value="Genomic_DNA"/>
</dbReference>
<dbReference type="OrthoDB" id="5808781at2759"/>
<dbReference type="AlphaFoldDB" id="A0A158PPN4"/>
<gene>
    <name evidence="4" type="ORF">ASIM_LOCUS14554</name>
</gene>
<evidence type="ECO:0000259" key="3">
    <source>
        <dbReference type="PROSITE" id="PS01186"/>
    </source>
</evidence>
<dbReference type="InterPro" id="IPR035914">
    <property type="entry name" value="Sperma_CUB_dom_sf"/>
</dbReference>
<dbReference type="PROSITE" id="PS01186">
    <property type="entry name" value="EGF_2"/>
    <property type="match status" value="1"/>
</dbReference>
<feature type="domain" description="EGF-like" evidence="2 3">
    <location>
        <begin position="71"/>
        <end position="82"/>
    </location>
</feature>
<dbReference type="WBParaSite" id="ASIM_0001514401-mRNA-1">
    <property type="protein sequence ID" value="ASIM_0001514401-mRNA-1"/>
    <property type="gene ID" value="ASIM_0001514401"/>
</dbReference>
<proteinExistence type="predicted"/>
<evidence type="ECO:0000313" key="4">
    <source>
        <dbReference type="EMBL" id="VDK52745.1"/>
    </source>
</evidence>